<dbReference type="InterPro" id="IPR058647">
    <property type="entry name" value="BSH_CzcB-like"/>
</dbReference>
<gene>
    <name evidence="6" type="ORF">O0V09_01590</name>
</gene>
<organism evidence="6 7">
    <name type="scientific">Dasania phycosphaerae</name>
    <dbReference type="NCBI Taxonomy" id="2950436"/>
    <lineage>
        <taxon>Bacteria</taxon>
        <taxon>Pseudomonadati</taxon>
        <taxon>Pseudomonadota</taxon>
        <taxon>Gammaproteobacteria</taxon>
        <taxon>Cellvibrionales</taxon>
        <taxon>Spongiibacteraceae</taxon>
        <taxon>Dasania</taxon>
    </lineage>
</organism>
<feature type="coiled-coil region" evidence="3">
    <location>
        <begin position="383"/>
        <end position="443"/>
    </location>
</feature>
<dbReference type="EMBL" id="JAPTGG010000001">
    <property type="protein sequence ID" value="MCZ0863872.1"/>
    <property type="molecule type" value="Genomic_DNA"/>
</dbReference>
<dbReference type="Pfam" id="PF25973">
    <property type="entry name" value="BSH_CzcB"/>
    <property type="match status" value="1"/>
</dbReference>
<evidence type="ECO:0000259" key="4">
    <source>
        <dbReference type="Pfam" id="PF01590"/>
    </source>
</evidence>
<dbReference type="AlphaFoldDB" id="A0A9J6RHX9"/>
<dbReference type="Pfam" id="PF01590">
    <property type="entry name" value="GAF"/>
    <property type="match status" value="1"/>
</dbReference>
<dbReference type="SUPFAM" id="SSF55781">
    <property type="entry name" value="GAF domain-like"/>
    <property type="match status" value="1"/>
</dbReference>
<evidence type="ECO:0000313" key="7">
    <source>
        <dbReference type="Proteomes" id="UP001069090"/>
    </source>
</evidence>
<reference evidence="6 7" key="1">
    <citation type="submission" date="2022-12" db="EMBL/GenBank/DDBJ databases">
        <title>Dasania phycosphaerae sp. nov., isolated from particulate material of the south coast of Korea.</title>
        <authorList>
            <person name="Jiang Y."/>
        </authorList>
    </citation>
    <scope>NUCLEOTIDE SEQUENCE [LARGE SCALE GENOMIC DNA]</scope>
    <source>
        <strain evidence="6 7">GY-19</strain>
    </source>
</reference>
<dbReference type="InterPro" id="IPR050465">
    <property type="entry name" value="UPF0194_transport"/>
</dbReference>
<dbReference type="Gene3D" id="3.30.450.40">
    <property type="match status" value="1"/>
</dbReference>
<dbReference type="PANTHER" id="PTHR32347:SF23">
    <property type="entry name" value="BLL5650 PROTEIN"/>
    <property type="match status" value="1"/>
</dbReference>
<dbReference type="InterPro" id="IPR029016">
    <property type="entry name" value="GAF-like_dom_sf"/>
</dbReference>
<comment type="subcellular location">
    <subcellularLocation>
        <location evidence="1">Cell envelope</location>
    </subcellularLocation>
</comment>
<keyword evidence="2 3" id="KW-0175">Coiled coil</keyword>
<evidence type="ECO:0000256" key="1">
    <source>
        <dbReference type="ARBA" id="ARBA00004196"/>
    </source>
</evidence>
<comment type="caution">
    <text evidence="6">The sequence shown here is derived from an EMBL/GenBank/DDBJ whole genome shotgun (WGS) entry which is preliminary data.</text>
</comment>
<evidence type="ECO:0000256" key="3">
    <source>
        <dbReference type="SAM" id="Coils"/>
    </source>
</evidence>
<proteinExistence type="predicted"/>
<evidence type="ECO:0000256" key="2">
    <source>
        <dbReference type="ARBA" id="ARBA00023054"/>
    </source>
</evidence>
<dbReference type="Proteomes" id="UP001069090">
    <property type="component" value="Unassembled WGS sequence"/>
</dbReference>
<name>A0A9J6RHX9_9GAMM</name>
<dbReference type="InterPro" id="IPR003018">
    <property type="entry name" value="GAF"/>
</dbReference>
<keyword evidence="7" id="KW-1185">Reference proteome</keyword>
<dbReference type="GO" id="GO:0030313">
    <property type="term" value="C:cell envelope"/>
    <property type="evidence" value="ECO:0007669"/>
    <property type="project" value="UniProtKB-SubCell"/>
</dbReference>
<dbReference type="PANTHER" id="PTHR32347">
    <property type="entry name" value="EFFLUX SYSTEM COMPONENT YKNX-RELATED"/>
    <property type="match status" value="1"/>
</dbReference>
<protein>
    <submittedName>
        <fullName evidence="6">Efflux RND transporter periplasmic adaptor subunit</fullName>
    </submittedName>
</protein>
<sequence>MNYLAWLDLQCRMLPKVQRAILAVTTEPSQELSIVASWPPQSSATEQLLSTATLAASRQAPVVNVMDQGGEASVMVLAKPLACTPPAVVVVELPAQHQQQQLLLQLLAWGESWLQLLAQQTPAAQAQTDTVAELSEQDYSVLSAACGAPQLQDSVEAAATSLAQLFGCERVAIGLQQGDDVLLQGLSHNTPFDVKTNMARALEELMAESLEHDQAIQAPLATGQTYPMHQHYAQLHNTHVCSIPMQLQEQRFGVLLLQCKATVFSAAELQRLAALASFLGALFQAKRQGERSLIARAGDAMRGTWGAAVSSYEGRGRYLVAAAIVALAVLLLGSGNYRVAAPAKLEGLIQRAVVAPIDGYVAKAHARAGETVSLGQIIAELDDNELKLEYRRLQNQHDEYQQQYRKELADRNLAQSQIVQAQMAQAAAELRLLEQQLKRTQLSVPFDGVIIEGDLSRSLGAPVSKGQVLFEIAPLNEYRLVLQVDERDVPHVQSGQRGRLYLNAYPDNAIAFEVKDVATVYQLDGALISYRTEARLLANDLFLRPGMQGLAKIEVGKRRYSWMLTHRLWDWLSLKLWAWLP</sequence>
<feature type="domain" description="GAF" evidence="4">
    <location>
        <begin position="151"/>
        <end position="280"/>
    </location>
</feature>
<dbReference type="SUPFAM" id="SSF111369">
    <property type="entry name" value="HlyD-like secretion proteins"/>
    <property type="match status" value="1"/>
</dbReference>
<feature type="domain" description="CzcB-like barrel-sandwich hybrid" evidence="5">
    <location>
        <begin position="352"/>
        <end position="473"/>
    </location>
</feature>
<evidence type="ECO:0000259" key="5">
    <source>
        <dbReference type="Pfam" id="PF25973"/>
    </source>
</evidence>
<dbReference type="RefSeq" id="WP_258330020.1">
    <property type="nucleotide sequence ID" value="NZ_JAPTGG010000001.1"/>
</dbReference>
<dbReference type="Gene3D" id="2.40.50.100">
    <property type="match status" value="1"/>
</dbReference>
<accession>A0A9J6RHX9</accession>
<dbReference type="Gene3D" id="2.40.30.170">
    <property type="match status" value="1"/>
</dbReference>
<evidence type="ECO:0000313" key="6">
    <source>
        <dbReference type="EMBL" id="MCZ0863872.1"/>
    </source>
</evidence>